<dbReference type="CDD" id="cd04302">
    <property type="entry name" value="HAD_5NT"/>
    <property type="match status" value="1"/>
</dbReference>
<dbReference type="GO" id="GO:0004713">
    <property type="term" value="F:protein tyrosine kinase activity"/>
    <property type="evidence" value="ECO:0007669"/>
    <property type="project" value="TreeGrafter"/>
</dbReference>
<dbReference type="Pfam" id="PF13419">
    <property type="entry name" value="HAD_2"/>
    <property type="match status" value="1"/>
</dbReference>
<dbReference type="GO" id="GO:0005829">
    <property type="term" value="C:cytosol"/>
    <property type="evidence" value="ECO:0007669"/>
    <property type="project" value="TreeGrafter"/>
</dbReference>
<dbReference type="PANTHER" id="PTHR43434:SF20">
    <property type="entry name" value="5'-NUCLEOTIDASE"/>
    <property type="match status" value="1"/>
</dbReference>
<dbReference type="Proteomes" id="UP000183208">
    <property type="component" value="Unassembled WGS sequence"/>
</dbReference>
<organism evidence="1 2">
    <name type="scientific">Bradyrhizobium lablabi</name>
    <dbReference type="NCBI Taxonomy" id="722472"/>
    <lineage>
        <taxon>Bacteria</taxon>
        <taxon>Pseudomonadati</taxon>
        <taxon>Pseudomonadota</taxon>
        <taxon>Alphaproteobacteria</taxon>
        <taxon>Hyphomicrobiales</taxon>
        <taxon>Nitrobacteraceae</taxon>
        <taxon>Bradyrhizobium</taxon>
    </lineage>
</organism>
<evidence type="ECO:0000313" key="1">
    <source>
        <dbReference type="EMBL" id="SED83414.1"/>
    </source>
</evidence>
<dbReference type="RefSeq" id="WP_074825383.1">
    <property type="nucleotide sequence ID" value="NZ_FNTI01000001.1"/>
</dbReference>
<dbReference type="Gene3D" id="1.10.150.240">
    <property type="entry name" value="Putative phosphatase, domain 2"/>
    <property type="match status" value="1"/>
</dbReference>
<name>A0A1H5DXE0_9BRAD</name>
<reference evidence="1 2" key="1">
    <citation type="submission" date="2016-10" db="EMBL/GenBank/DDBJ databases">
        <authorList>
            <person name="de Groot N.N."/>
        </authorList>
    </citation>
    <scope>NUCLEOTIDE SEQUENCE [LARGE SCALE GENOMIC DNA]</scope>
    <source>
        <strain evidence="1 2">GAS522</strain>
    </source>
</reference>
<sequence>MDTIFFDLDGTLTDPKPGITRSIQYALQKLNHAVIPSEDELTWCIGPPLRSSFVKMLSEDSADRAVALYRERFSDIGLYENRVYDGIAEVLTTLRQSGHRLFVATSKAHVYADRIIDHFGLRPHFSHVFGAELDGTRADKSHLLTYALKETATDPAKSLMIGDRSHDMVGAGNNGIKGIGVLYGYGSRDELIGAGALHVCATPAEILGYVATIKAKRHFQSTGCRAGRRYLRR</sequence>
<dbReference type="InterPro" id="IPR036412">
    <property type="entry name" value="HAD-like_sf"/>
</dbReference>
<dbReference type="InterPro" id="IPR023214">
    <property type="entry name" value="HAD_sf"/>
</dbReference>
<dbReference type="InterPro" id="IPR023198">
    <property type="entry name" value="PGP-like_dom2"/>
</dbReference>
<dbReference type="InterPro" id="IPR041492">
    <property type="entry name" value="HAD_2"/>
</dbReference>
<dbReference type="EMBL" id="FNTI01000001">
    <property type="protein sequence ID" value="SED83414.1"/>
    <property type="molecule type" value="Genomic_DNA"/>
</dbReference>
<dbReference type="SUPFAM" id="SSF56784">
    <property type="entry name" value="HAD-like"/>
    <property type="match status" value="1"/>
</dbReference>
<dbReference type="Gene3D" id="3.40.50.1000">
    <property type="entry name" value="HAD superfamily/HAD-like"/>
    <property type="match status" value="1"/>
</dbReference>
<gene>
    <name evidence="1" type="ORF">SAMN05444171_5331</name>
</gene>
<proteinExistence type="predicted"/>
<evidence type="ECO:0000313" key="2">
    <source>
        <dbReference type="Proteomes" id="UP000183208"/>
    </source>
</evidence>
<dbReference type="FunFam" id="3.40.50.1000:FF:000022">
    <property type="entry name" value="Phosphoglycolate phosphatase"/>
    <property type="match status" value="1"/>
</dbReference>
<dbReference type="AlphaFoldDB" id="A0A1H5DXE0"/>
<dbReference type="OrthoDB" id="9782449at2"/>
<dbReference type="InterPro" id="IPR050155">
    <property type="entry name" value="HAD-like_hydrolase_sf"/>
</dbReference>
<dbReference type="GO" id="GO:0016791">
    <property type="term" value="F:phosphatase activity"/>
    <property type="evidence" value="ECO:0007669"/>
    <property type="project" value="UniProtKB-ARBA"/>
</dbReference>
<dbReference type="PANTHER" id="PTHR43434">
    <property type="entry name" value="PHOSPHOGLYCOLATE PHOSPHATASE"/>
    <property type="match status" value="1"/>
</dbReference>
<accession>A0A1H5DXE0</accession>
<protein>
    <submittedName>
        <fullName evidence="1">Phosphoglycolate phosphatase</fullName>
    </submittedName>
</protein>